<dbReference type="EMBL" id="JADAQT010000046">
    <property type="protein sequence ID" value="MBE1874682.1"/>
    <property type="molecule type" value="Genomic_DNA"/>
</dbReference>
<feature type="transmembrane region" description="Helical" evidence="1">
    <location>
        <begin position="77"/>
        <end position="102"/>
    </location>
</feature>
<feature type="transmembrane region" description="Helical" evidence="1">
    <location>
        <begin position="12"/>
        <end position="30"/>
    </location>
</feature>
<name>A0ABR9MTH2_9MICO</name>
<accession>A0ABR9MTH2</accession>
<keyword evidence="1" id="KW-0472">Membrane</keyword>
<reference evidence="2 3" key="1">
    <citation type="submission" date="2020-10" db="EMBL/GenBank/DDBJ databases">
        <title>Myceligenerans pegani sp. nov., an endophytic actinomycete isolated from Peganum harmala L. in Xinjiang, China.</title>
        <authorList>
            <person name="Xin L."/>
        </authorList>
    </citation>
    <scope>NUCLEOTIDE SEQUENCE [LARGE SCALE GENOMIC DNA]</scope>
    <source>
        <strain evidence="2 3">TRM65318</strain>
    </source>
</reference>
<organism evidence="2 3">
    <name type="scientific">Myceligenerans pegani</name>
    <dbReference type="NCBI Taxonomy" id="2776917"/>
    <lineage>
        <taxon>Bacteria</taxon>
        <taxon>Bacillati</taxon>
        <taxon>Actinomycetota</taxon>
        <taxon>Actinomycetes</taxon>
        <taxon>Micrococcales</taxon>
        <taxon>Promicromonosporaceae</taxon>
        <taxon>Myceligenerans</taxon>
    </lineage>
</organism>
<evidence type="ECO:0000313" key="3">
    <source>
        <dbReference type="Proteomes" id="UP000625527"/>
    </source>
</evidence>
<keyword evidence="3" id="KW-1185">Reference proteome</keyword>
<keyword evidence="1" id="KW-0812">Transmembrane</keyword>
<feature type="transmembrane region" description="Helical" evidence="1">
    <location>
        <begin position="114"/>
        <end position="136"/>
    </location>
</feature>
<gene>
    <name evidence="2" type="ORF">IHE71_03035</name>
</gene>
<evidence type="ECO:0000313" key="2">
    <source>
        <dbReference type="EMBL" id="MBE1874682.1"/>
    </source>
</evidence>
<evidence type="ECO:0000256" key="1">
    <source>
        <dbReference type="SAM" id="Phobius"/>
    </source>
</evidence>
<feature type="transmembrane region" description="Helical" evidence="1">
    <location>
        <begin position="51"/>
        <end position="71"/>
    </location>
</feature>
<dbReference type="Proteomes" id="UP000625527">
    <property type="component" value="Unassembled WGS sequence"/>
</dbReference>
<proteinExistence type="predicted"/>
<keyword evidence="1" id="KW-1133">Transmembrane helix</keyword>
<protein>
    <recommendedName>
        <fullName evidence="4">Integral membrane protein</fullName>
    </recommendedName>
</protein>
<comment type="caution">
    <text evidence="2">The sequence shown here is derived from an EMBL/GenBank/DDBJ whole genome shotgun (WGS) entry which is preliminary data.</text>
</comment>
<dbReference type="RefSeq" id="WP_192861249.1">
    <property type="nucleotide sequence ID" value="NZ_JADAQT010000046.1"/>
</dbReference>
<evidence type="ECO:0008006" key="4">
    <source>
        <dbReference type="Google" id="ProtNLM"/>
    </source>
</evidence>
<sequence length="137" mass="14063">MLELSDGARLTTAIVLLTVVGIESGGFFLLRVGTGRVPATDFQRMFFRAGHAHAGVLVTLGLVCVVLAEAATALTGFWHWLGATGVLVAAILLPGGFFFSAMGAGRTEPNGFRILFPAGAAFLGAGVVTLAVGMLLS</sequence>